<protein>
    <recommendedName>
        <fullName evidence="3">RNI-like protein</fullName>
    </recommendedName>
</protein>
<proteinExistence type="predicted"/>
<evidence type="ECO:0000313" key="1">
    <source>
        <dbReference type="EMBL" id="KXN66075.1"/>
    </source>
</evidence>
<dbReference type="SUPFAM" id="SSF52047">
    <property type="entry name" value="RNI-like"/>
    <property type="match status" value="1"/>
</dbReference>
<reference evidence="1 2" key="1">
    <citation type="journal article" date="2015" name="Genome Biol. Evol.">
        <title>Phylogenomic analyses indicate that early fungi evolved digesting cell walls of algal ancestors of land plants.</title>
        <authorList>
            <person name="Chang Y."/>
            <person name="Wang S."/>
            <person name="Sekimoto S."/>
            <person name="Aerts A.L."/>
            <person name="Choi C."/>
            <person name="Clum A."/>
            <person name="LaButti K.M."/>
            <person name="Lindquist E.A."/>
            <person name="Yee Ngan C."/>
            <person name="Ohm R.A."/>
            <person name="Salamov A.A."/>
            <person name="Grigoriev I.V."/>
            <person name="Spatafora J.W."/>
            <person name="Berbee M.L."/>
        </authorList>
    </citation>
    <scope>NUCLEOTIDE SEQUENCE [LARGE SCALE GENOMIC DNA]</scope>
    <source>
        <strain evidence="1 2">NRRL 28638</strain>
    </source>
</reference>
<organism evidence="1 2">
    <name type="scientific">Conidiobolus coronatus (strain ATCC 28846 / CBS 209.66 / NRRL 28638)</name>
    <name type="common">Delacroixia coronata</name>
    <dbReference type="NCBI Taxonomy" id="796925"/>
    <lineage>
        <taxon>Eukaryota</taxon>
        <taxon>Fungi</taxon>
        <taxon>Fungi incertae sedis</taxon>
        <taxon>Zoopagomycota</taxon>
        <taxon>Entomophthoromycotina</taxon>
        <taxon>Entomophthoromycetes</taxon>
        <taxon>Entomophthorales</taxon>
        <taxon>Ancylistaceae</taxon>
        <taxon>Conidiobolus</taxon>
    </lineage>
</organism>
<accession>A0A137NTF1</accession>
<dbReference type="EMBL" id="KQ964770">
    <property type="protein sequence ID" value="KXN66075.1"/>
    <property type="molecule type" value="Genomic_DNA"/>
</dbReference>
<sequence>MDNNKNINWLNIILNFKFQKAVQFKTLLEISMVSKLVREKLKPVVFKNIGINSNKIQFESNALCIAIKHQKFNNDMFLSNFFAIETDERAKSAEFDYHALKEKHNGGIQQSFNDYENSLKDIKSYSKSFCLIQAKNSGYYLYPLISNFDNLTSLTINDCNIPFTGFADVGKILPNLKKLGIVSVNLVKSSADIIVSSDISFPSNLTFLLICNSRMATTDLLSDPYEYLFNTKSGNYTYENIILPTYKLPLLKTLTYCPSMSLSDINVNLGLEEFLNVNPKLESLNIFKYNLKMDSSLNSLKVLSVDDSICFNSISNISNLNHINTLTFDMKNFDNIENFSKLCRLCPNLVELNLSKYSSSTDPQVLIDSFLTPALPSLFKLKTLHISGVQNKQFPTVFDFANFTQIEELILSKFSSISNVKFDSCKSLKRVKFLSVQDKFVDEFMEKLDKYKDWTFNFERHKIFGNKIKSNFI</sequence>
<evidence type="ECO:0008006" key="3">
    <source>
        <dbReference type="Google" id="ProtNLM"/>
    </source>
</evidence>
<evidence type="ECO:0000313" key="2">
    <source>
        <dbReference type="Proteomes" id="UP000070444"/>
    </source>
</evidence>
<keyword evidence="2" id="KW-1185">Reference proteome</keyword>
<name>A0A137NTF1_CONC2</name>
<gene>
    <name evidence="1" type="ORF">CONCODRAFT_168719</name>
</gene>
<dbReference type="Gene3D" id="3.80.10.10">
    <property type="entry name" value="Ribonuclease Inhibitor"/>
    <property type="match status" value="1"/>
</dbReference>
<dbReference type="Proteomes" id="UP000070444">
    <property type="component" value="Unassembled WGS sequence"/>
</dbReference>
<dbReference type="InterPro" id="IPR032675">
    <property type="entry name" value="LRR_dom_sf"/>
</dbReference>
<dbReference type="AlphaFoldDB" id="A0A137NTF1"/>